<keyword evidence="2 7" id="KW-0812">Transmembrane</keyword>
<dbReference type="PROSITE" id="PS00211">
    <property type="entry name" value="ABC_TRANSPORTER_1"/>
    <property type="match status" value="1"/>
</dbReference>
<keyword evidence="3" id="KW-0547">Nucleotide-binding</keyword>
<feature type="domain" description="ABC transmembrane type-1" evidence="9">
    <location>
        <begin position="17"/>
        <end position="299"/>
    </location>
</feature>
<reference evidence="10 11" key="1">
    <citation type="submission" date="2022-05" db="EMBL/GenBank/DDBJ databases">
        <authorList>
            <person name="Park J.-S."/>
        </authorList>
    </citation>
    <scope>NUCLEOTIDE SEQUENCE [LARGE SCALE GENOMIC DNA]</scope>
    <source>
        <strain evidence="10 11">2012CJ34-2</strain>
    </source>
</reference>
<evidence type="ECO:0000256" key="1">
    <source>
        <dbReference type="ARBA" id="ARBA00004651"/>
    </source>
</evidence>
<dbReference type="InterPro" id="IPR011527">
    <property type="entry name" value="ABC1_TM_dom"/>
</dbReference>
<evidence type="ECO:0000256" key="2">
    <source>
        <dbReference type="ARBA" id="ARBA00022692"/>
    </source>
</evidence>
<keyword evidence="6 7" id="KW-0472">Membrane</keyword>
<dbReference type="InterPro" id="IPR027417">
    <property type="entry name" value="P-loop_NTPase"/>
</dbReference>
<comment type="caution">
    <text evidence="10">The sequence shown here is derived from an EMBL/GenBank/DDBJ whole genome shotgun (WGS) entry which is preliminary data.</text>
</comment>
<feature type="domain" description="ABC transporter" evidence="8">
    <location>
        <begin position="333"/>
        <end position="569"/>
    </location>
</feature>
<sequence length="574" mass="63331">MLSWIWSYLRPYRWQVLGAFVALVFTAVMTLALGQGVRLLVDMVFSEGSLEGLEEALTVFLWLAAALSLGAYCRMYLVFWLGERAIADIRRDLYKHLVTLQPSFFEENLSGEIQSRVTTDTTLLQSVIGSSVSFALRNVLIFVGGLGLMVASNLKLSLIVLSVVPLVIFPLLFFGRKVRQLSRDSQGKVADVGAWAGETLQHIKVVQAFNGEQRVIDRFNHTVEDAFTVALRRVRQRALLVALVMVMVLGSVAGMLYIGGRDVLQGALTAGDLAAFIFYAIMVAGSLAAVTEVWGELQRAAGAADRLRELMATKPDICSPKEPVSLPAVAGRIRFDQVSFSYPSRPDQNALDNISLVIEPGERVALVGPSGAGKSTLFELLLRFHDPKSGQVLLDNYPLPDLALEQVRQRYALVPQQPILFSTSVYENLRYGSPEASDQDIKRAAIAAHADDFIQQMPDGYHSFLGEQGIKVSGGQRQRLAIARAILRDPRILLLDEATSALDAQSEHYVQQALDQLMEGRTTLIIAHRLATIAHVDRIVVMDKGRVIATGPHDELLSSSPLYRRLAELQFRSF</sequence>
<keyword evidence="5 7" id="KW-1133">Transmembrane helix</keyword>
<feature type="transmembrane region" description="Helical" evidence="7">
    <location>
        <begin position="270"/>
        <end position="290"/>
    </location>
</feature>
<evidence type="ECO:0000259" key="9">
    <source>
        <dbReference type="PROSITE" id="PS50929"/>
    </source>
</evidence>
<feature type="transmembrane region" description="Helical" evidence="7">
    <location>
        <begin position="58"/>
        <end position="81"/>
    </location>
</feature>
<name>A0ABT0PHX8_9GAMM</name>
<evidence type="ECO:0000256" key="3">
    <source>
        <dbReference type="ARBA" id="ARBA00022741"/>
    </source>
</evidence>
<dbReference type="NCBIfam" id="TIGR02204">
    <property type="entry name" value="MsbA_rel"/>
    <property type="match status" value="1"/>
</dbReference>
<dbReference type="Pfam" id="PF00005">
    <property type="entry name" value="ABC_tran"/>
    <property type="match status" value="1"/>
</dbReference>
<keyword evidence="4" id="KW-0067">ATP-binding</keyword>
<comment type="subcellular location">
    <subcellularLocation>
        <location evidence="1">Cell membrane</location>
        <topology evidence="1">Multi-pass membrane protein</topology>
    </subcellularLocation>
</comment>
<dbReference type="Pfam" id="PF00664">
    <property type="entry name" value="ABC_membrane"/>
    <property type="match status" value="1"/>
</dbReference>
<dbReference type="InterPro" id="IPR003593">
    <property type="entry name" value="AAA+_ATPase"/>
</dbReference>
<dbReference type="PANTHER" id="PTHR43394">
    <property type="entry name" value="ATP-DEPENDENT PERMEASE MDL1, MITOCHONDRIAL"/>
    <property type="match status" value="1"/>
</dbReference>
<evidence type="ECO:0000259" key="8">
    <source>
        <dbReference type="PROSITE" id="PS50893"/>
    </source>
</evidence>
<dbReference type="Gene3D" id="1.20.1560.10">
    <property type="entry name" value="ABC transporter type 1, transmembrane domain"/>
    <property type="match status" value="1"/>
</dbReference>
<feature type="transmembrane region" description="Helical" evidence="7">
    <location>
        <begin position="158"/>
        <end position="175"/>
    </location>
</feature>
<keyword evidence="11" id="KW-1185">Reference proteome</keyword>
<organism evidence="10 11">
    <name type="scientific">Parendozoicomonas callyspongiae</name>
    <dbReference type="NCBI Taxonomy" id="2942213"/>
    <lineage>
        <taxon>Bacteria</taxon>
        <taxon>Pseudomonadati</taxon>
        <taxon>Pseudomonadota</taxon>
        <taxon>Gammaproteobacteria</taxon>
        <taxon>Oceanospirillales</taxon>
        <taxon>Endozoicomonadaceae</taxon>
        <taxon>Parendozoicomonas</taxon>
    </lineage>
</organism>
<feature type="transmembrane region" description="Helical" evidence="7">
    <location>
        <begin position="134"/>
        <end position="152"/>
    </location>
</feature>
<dbReference type="Gene3D" id="3.40.50.300">
    <property type="entry name" value="P-loop containing nucleotide triphosphate hydrolases"/>
    <property type="match status" value="1"/>
</dbReference>
<dbReference type="InterPro" id="IPR039421">
    <property type="entry name" value="Type_1_exporter"/>
</dbReference>
<dbReference type="PANTHER" id="PTHR43394:SF1">
    <property type="entry name" value="ATP-BINDING CASSETTE SUB-FAMILY B MEMBER 10, MITOCHONDRIAL"/>
    <property type="match status" value="1"/>
</dbReference>
<dbReference type="SUPFAM" id="SSF90123">
    <property type="entry name" value="ABC transporter transmembrane region"/>
    <property type="match status" value="1"/>
</dbReference>
<evidence type="ECO:0000256" key="6">
    <source>
        <dbReference type="ARBA" id="ARBA00023136"/>
    </source>
</evidence>
<evidence type="ECO:0000256" key="4">
    <source>
        <dbReference type="ARBA" id="ARBA00022840"/>
    </source>
</evidence>
<dbReference type="PROSITE" id="PS50929">
    <property type="entry name" value="ABC_TM1F"/>
    <property type="match status" value="1"/>
</dbReference>
<evidence type="ECO:0000313" key="11">
    <source>
        <dbReference type="Proteomes" id="UP001203338"/>
    </source>
</evidence>
<evidence type="ECO:0000256" key="5">
    <source>
        <dbReference type="ARBA" id="ARBA00022989"/>
    </source>
</evidence>
<dbReference type="InterPro" id="IPR017871">
    <property type="entry name" value="ABC_transporter-like_CS"/>
</dbReference>
<dbReference type="SUPFAM" id="SSF52540">
    <property type="entry name" value="P-loop containing nucleoside triphosphate hydrolases"/>
    <property type="match status" value="1"/>
</dbReference>
<feature type="transmembrane region" description="Helical" evidence="7">
    <location>
        <begin position="238"/>
        <end position="258"/>
    </location>
</feature>
<dbReference type="CDD" id="cd18575">
    <property type="entry name" value="ABC_6TM_bac_exporter_ABCB8_10_like"/>
    <property type="match status" value="1"/>
</dbReference>
<proteinExistence type="predicted"/>
<dbReference type="Proteomes" id="UP001203338">
    <property type="component" value="Unassembled WGS sequence"/>
</dbReference>
<dbReference type="SMART" id="SM00382">
    <property type="entry name" value="AAA"/>
    <property type="match status" value="1"/>
</dbReference>
<dbReference type="InterPro" id="IPR011918">
    <property type="entry name" value="ABC_MsbA_ATP-bd"/>
</dbReference>
<accession>A0ABT0PHX8</accession>
<evidence type="ECO:0000313" key="10">
    <source>
        <dbReference type="EMBL" id="MCL6270995.1"/>
    </source>
</evidence>
<gene>
    <name evidence="10" type="ORF">M3P05_13775</name>
</gene>
<dbReference type="InterPro" id="IPR036640">
    <property type="entry name" value="ABC1_TM_sf"/>
</dbReference>
<evidence type="ECO:0000256" key="7">
    <source>
        <dbReference type="SAM" id="Phobius"/>
    </source>
</evidence>
<dbReference type="InterPro" id="IPR003439">
    <property type="entry name" value="ABC_transporter-like_ATP-bd"/>
</dbReference>
<dbReference type="PROSITE" id="PS50893">
    <property type="entry name" value="ABC_TRANSPORTER_2"/>
    <property type="match status" value="1"/>
</dbReference>
<dbReference type="RefSeq" id="WP_249700309.1">
    <property type="nucleotide sequence ID" value="NZ_JAMFLX010000018.1"/>
</dbReference>
<dbReference type="EMBL" id="JAMFLX010000018">
    <property type="protein sequence ID" value="MCL6270995.1"/>
    <property type="molecule type" value="Genomic_DNA"/>
</dbReference>
<protein>
    <submittedName>
        <fullName evidence="10">ABC transporter transmembrane domain-containing protein</fullName>
    </submittedName>
</protein>